<dbReference type="InterPro" id="IPR008756">
    <property type="entry name" value="Peptidase_M56"/>
</dbReference>
<protein>
    <submittedName>
        <fullName evidence="4">Regulatory sensor-transducer, blar1/mecr1 family</fullName>
    </submittedName>
</protein>
<feature type="transmembrane region" description="Helical" evidence="2">
    <location>
        <begin position="212"/>
        <end position="229"/>
    </location>
</feature>
<keyword evidence="1" id="KW-0175">Coiled coil</keyword>
<keyword evidence="2" id="KW-0472">Membrane</keyword>
<feature type="domain" description="Peptidase M56" evidence="3">
    <location>
        <begin position="8"/>
        <end position="197"/>
    </location>
</feature>
<evidence type="ECO:0000256" key="2">
    <source>
        <dbReference type="SAM" id="Phobius"/>
    </source>
</evidence>
<sequence length="549" mass="65057">MYFNQHIPVIVTFYLLGILFFALKLMGGFLYSQRLKHYRTNHADEVYSNIVNRFIEQLNIKQKVKLLESALVKVPVTIGYLKPVILFPIGLLNGMSYTQVEAIIVHELAHIKRADYLINFFQSIIEVIFFYHPAVWWISSRIRNERENICDDISLQAIKHPAELAKALLCLNQYQSNRYSLAMSALGNNNQLIRRIKRMTGENKQTNLRSKVYAASLITLILFSLGVAACSTTNGESIYQDRSNIVFEEDRHGDHRYINTDRLDEENQTYIFYKRFRGEKSKWKVTVDDGKIVSLYKDGELIPNNEYYKYEDMILDEIEEINWELEKVHEDLASLKEDLKDLKIDLGESFAENMKQIAEDIRINFDNDEFKEEMRKLKKEMMQFEKPDFPFDSEEFKKEMSKIKDDLSKMKFDIDLKWNNDEFKEQMKNLSREMASIKIDIPKIDIDFTELKESMRNLREEMKDLDIDMTELKAEMKILKEFTAELKVELVSDGVIENTKELRRLEFDDDAMYVNGKQVPDHLYKKYKEIYKKHYDEYPNGNSFRIYND</sequence>
<accession>A0A0W8G1E6</accession>
<dbReference type="PANTHER" id="PTHR34978">
    <property type="entry name" value="POSSIBLE SENSOR-TRANSDUCER PROTEIN BLAR"/>
    <property type="match status" value="1"/>
</dbReference>
<dbReference type="EMBL" id="LNQE01000385">
    <property type="protein sequence ID" value="KUG26941.1"/>
    <property type="molecule type" value="Genomic_DNA"/>
</dbReference>
<dbReference type="PANTHER" id="PTHR34978:SF3">
    <property type="entry name" value="SLR0241 PROTEIN"/>
    <property type="match status" value="1"/>
</dbReference>
<dbReference type="Pfam" id="PF05569">
    <property type="entry name" value="Peptidase_M56"/>
    <property type="match status" value="1"/>
</dbReference>
<feature type="coiled-coil region" evidence="1">
    <location>
        <begin position="318"/>
        <end position="387"/>
    </location>
</feature>
<dbReference type="AlphaFoldDB" id="A0A0W8G1E6"/>
<feature type="transmembrane region" description="Helical" evidence="2">
    <location>
        <begin position="6"/>
        <end position="31"/>
    </location>
</feature>
<dbReference type="InterPro" id="IPR052173">
    <property type="entry name" value="Beta-lactam_resp_regulator"/>
</dbReference>
<evidence type="ECO:0000313" key="4">
    <source>
        <dbReference type="EMBL" id="KUG26941.1"/>
    </source>
</evidence>
<evidence type="ECO:0000256" key="1">
    <source>
        <dbReference type="SAM" id="Coils"/>
    </source>
</evidence>
<dbReference type="CDD" id="cd07341">
    <property type="entry name" value="M56_BlaR1_MecR1_like"/>
    <property type="match status" value="1"/>
</dbReference>
<organism evidence="4">
    <name type="scientific">hydrocarbon metagenome</name>
    <dbReference type="NCBI Taxonomy" id="938273"/>
    <lineage>
        <taxon>unclassified sequences</taxon>
        <taxon>metagenomes</taxon>
        <taxon>ecological metagenomes</taxon>
    </lineage>
</organism>
<reference evidence="4" key="1">
    <citation type="journal article" date="2015" name="Proc. Natl. Acad. Sci. U.S.A.">
        <title>Networks of energetic and metabolic interactions define dynamics in microbial communities.</title>
        <authorList>
            <person name="Embree M."/>
            <person name="Liu J.K."/>
            <person name="Al-Bassam M.M."/>
            <person name="Zengler K."/>
        </authorList>
    </citation>
    <scope>NUCLEOTIDE SEQUENCE</scope>
</reference>
<feature type="coiled-coil region" evidence="1">
    <location>
        <begin position="420"/>
        <end position="475"/>
    </location>
</feature>
<proteinExistence type="predicted"/>
<keyword evidence="2" id="KW-0812">Transmembrane</keyword>
<dbReference type="Gene3D" id="3.30.2010.10">
    <property type="entry name" value="Metalloproteases ('zincins'), catalytic domain"/>
    <property type="match status" value="1"/>
</dbReference>
<keyword evidence="2" id="KW-1133">Transmembrane helix</keyword>
<gene>
    <name evidence="4" type="ORF">ASZ90_003222</name>
</gene>
<comment type="caution">
    <text evidence="4">The sequence shown here is derived from an EMBL/GenBank/DDBJ whole genome shotgun (WGS) entry which is preliminary data.</text>
</comment>
<name>A0A0W8G1E6_9ZZZZ</name>
<feature type="transmembrane region" description="Helical" evidence="2">
    <location>
        <begin position="116"/>
        <end position="138"/>
    </location>
</feature>
<feature type="transmembrane region" description="Helical" evidence="2">
    <location>
        <begin position="70"/>
        <end position="91"/>
    </location>
</feature>
<evidence type="ECO:0000259" key="3">
    <source>
        <dbReference type="Pfam" id="PF05569"/>
    </source>
</evidence>